<evidence type="ECO:0000256" key="6">
    <source>
        <dbReference type="SAM" id="MobiDB-lite"/>
    </source>
</evidence>
<dbReference type="GO" id="GO:0005634">
    <property type="term" value="C:nucleus"/>
    <property type="evidence" value="ECO:0007669"/>
    <property type="project" value="UniProtKB-SubCell"/>
</dbReference>
<dbReference type="InterPro" id="IPR017930">
    <property type="entry name" value="Myb_dom"/>
</dbReference>
<dbReference type="PANTHER" id="PTHR44042:SF67">
    <property type="entry name" value="MYB-LIKE PROTEIN I"/>
    <property type="match status" value="1"/>
</dbReference>
<dbReference type="Gene3D" id="1.10.10.60">
    <property type="entry name" value="Homeodomain-like"/>
    <property type="match status" value="2"/>
</dbReference>
<evidence type="ECO:0000256" key="3">
    <source>
        <dbReference type="ARBA" id="ARBA00023125"/>
    </source>
</evidence>
<feature type="domain" description="HTH myb-type" evidence="9">
    <location>
        <begin position="101"/>
        <end position="157"/>
    </location>
</feature>
<dbReference type="OrthoDB" id="118550at2759"/>
<feature type="domain" description="Myb-like" evidence="7">
    <location>
        <begin position="101"/>
        <end position="153"/>
    </location>
</feature>
<dbReference type="PROSITE" id="PS51294">
    <property type="entry name" value="HTH_MYB"/>
    <property type="match status" value="1"/>
</dbReference>
<dbReference type="RefSeq" id="XP_010936185.1">
    <property type="nucleotide sequence ID" value="XM_010937883.3"/>
</dbReference>
<keyword evidence="2" id="KW-0805">Transcription regulation</keyword>
<sequence length="173" mass="19992">MSSNETPSLQTQWSWYENKTFEVALTEYPEGTPNRWPLITAKLSGKSLCQVLDHYRALIHDLELIDSGKVETPNYRYDDNSDRSNMAPKQHPTTARSGRGEERRKSVPWTEKEHRLFLKGLAAYGKGDWKNISRNSVVTKTSSQVASHAQKFFNRRQQNKESKRKSIHDITDP</sequence>
<evidence type="ECO:0000259" key="7">
    <source>
        <dbReference type="PROSITE" id="PS50090"/>
    </source>
</evidence>
<feature type="domain" description="SANT" evidence="8">
    <location>
        <begin position="109"/>
        <end position="157"/>
    </location>
</feature>
<reference evidence="11" key="1">
    <citation type="submission" date="2025-08" db="UniProtKB">
        <authorList>
            <consortium name="RefSeq"/>
        </authorList>
    </citation>
    <scope>IDENTIFICATION</scope>
</reference>
<dbReference type="Pfam" id="PF00249">
    <property type="entry name" value="Myb_DNA-binding"/>
    <property type="match status" value="1"/>
</dbReference>
<dbReference type="InterPro" id="IPR006447">
    <property type="entry name" value="Myb_dom_plants"/>
</dbReference>
<dbReference type="AlphaFoldDB" id="A0A6I9SAI7"/>
<dbReference type="Proteomes" id="UP000504607">
    <property type="component" value="Chromosome 13"/>
</dbReference>
<protein>
    <submittedName>
        <fullName evidence="11">Transcription factor DIVARICATA</fullName>
    </submittedName>
</protein>
<feature type="region of interest" description="Disordered" evidence="6">
    <location>
        <begin position="140"/>
        <end position="173"/>
    </location>
</feature>
<dbReference type="InParanoid" id="A0A6I9SAI7"/>
<evidence type="ECO:0000259" key="9">
    <source>
        <dbReference type="PROSITE" id="PS51294"/>
    </source>
</evidence>
<dbReference type="NCBIfam" id="TIGR01557">
    <property type="entry name" value="myb_SHAQKYF"/>
    <property type="match status" value="1"/>
</dbReference>
<evidence type="ECO:0000313" key="10">
    <source>
        <dbReference type="Proteomes" id="UP000504607"/>
    </source>
</evidence>
<evidence type="ECO:0000313" key="11">
    <source>
        <dbReference type="RefSeq" id="XP_010936185.1"/>
    </source>
</evidence>
<evidence type="ECO:0000256" key="1">
    <source>
        <dbReference type="ARBA" id="ARBA00004123"/>
    </source>
</evidence>
<keyword evidence="5" id="KW-0539">Nucleus</keyword>
<dbReference type="GO" id="GO:0009744">
    <property type="term" value="P:response to sucrose"/>
    <property type="evidence" value="ECO:0007669"/>
    <property type="project" value="UniProtKB-ARBA"/>
</dbReference>
<keyword evidence="4" id="KW-0804">Transcription</keyword>
<keyword evidence="10" id="KW-1185">Reference proteome</keyword>
<dbReference type="InterPro" id="IPR001005">
    <property type="entry name" value="SANT/Myb"/>
</dbReference>
<accession>A0A6I9SAI7</accession>
<comment type="subcellular location">
    <subcellularLocation>
        <location evidence="1">Nucleus</location>
    </subcellularLocation>
</comment>
<dbReference type="FunFam" id="1.10.10.60:FF:000009">
    <property type="entry name" value="transcription factor MYB1R1"/>
    <property type="match status" value="1"/>
</dbReference>
<evidence type="ECO:0000256" key="2">
    <source>
        <dbReference type="ARBA" id="ARBA00023015"/>
    </source>
</evidence>
<dbReference type="SUPFAM" id="SSF46689">
    <property type="entry name" value="Homeodomain-like"/>
    <property type="match status" value="2"/>
</dbReference>
<dbReference type="CDD" id="cd00167">
    <property type="entry name" value="SANT"/>
    <property type="match status" value="1"/>
</dbReference>
<dbReference type="GO" id="GO:0003677">
    <property type="term" value="F:DNA binding"/>
    <property type="evidence" value="ECO:0007669"/>
    <property type="project" value="UniProtKB-KW"/>
</dbReference>
<dbReference type="PANTHER" id="PTHR44042">
    <property type="entry name" value="DUPLICATED HOMEODOMAIN-LIKE SUPERFAMILY PROTEIN-RELATED"/>
    <property type="match status" value="1"/>
</dbReference>
<dbReference type="PROSITE" id="PS50090">
    <property type="entry name" value="MYB_LIKE"/>
    <property type="match status" value="1"/>
</dbReference>
<gene>
    <name evidence="11" type="primary">LOC105055876</name>
</gene>
<organism evidence="10 11">
    <name type="scientific">Elaeis guineensis var. tenera</name>
    <name type="common">Oil palm</name>
    <dbReference type="NCBI Taxonomy" id="51953"/>
    <lineage>
        <taxon>Eukaryota</taxon>
        <taxon>Viridiplantae</taxon>
        <taxon>Streptophyta</taxon>
        <taxon>Embryophyta</taxon>
        <taxon>Tracheophyta</taxon>
        <taxon>Spermatophyta</taxon>
        <taxon>Magnoliopsida</taxon>
        <taxon>Liliopsida</taxon>
        <taxon>Arecaceae</taxon>
        <taxon>Arecoideae</taxon>
        <taxon>Cocoseae</taxon>
        <taxon>Elaeidinae</taxon>
        <taxon>Elaeis</taxon>
    </lineage>
</organism>
<dbReference type="KEGG" id="egu:105055876"/>
<dbReference type="SMART" id="SM00717">
    <property type="entry name" value="SANT"/>
    <property type="match status" value="2"/>
</dbReference>
<feature type="compositionally biased region" description="Basic and acidic residues" evidence="6">
    <location>
        <begin position="98"/>
        <end position="109"/>
    </location>
</feature>
<dbReference type="InterPro" id="IPR017884">
    <property type="entry name" value="SANT_dom"/>
</dbReference>
<evidence type="ECO:0000259" key="8">
    <source>
        <dbReference type="PROSITE" id="PS51293"/>
    </source>
</evidence>
<name>A0A6I9SAI7_ELAGV</name>
<feature type="region of interest" description="Disordered" evidence="6">
    <location>
        <begin position="75"/>
        <end position="109"/>
    </location>
</feature>
<keyword evidence="3" id="KW-0238">DNA-binding</keyword>
<dbReference type="GO" id="GO:0009739">
    <property type="term" value="P:response to gibberellin"/>
    <property type="evidence" value="ECO:0007669"/>
    <property type="project" value="UniProtKB-ARBA"/>
</dbReference>
<dbReference type="PROSITE" id="PS51293">
    <property type="entry name" value="SANT"/>
    <property type="match status" value="1"/>
</dbReference>
<proteinExistence type="predicted"/>
<evidence type="ECO:0000256" key="4">
    <source>
        <dbReference type="ARBA" id="ARBA00023163"/>
    </source>
</evidence>
<dbReference type="InterPro" id="IPR009057">
    <property type="entry name" value="Homeodomain-like_sf"/>
</dbReference>
<dbReference type="GeneID" id="105055876"/>
<evidence type="ECO:0000256" key="5">
    <source>
        <dbReference type="ARBA" id="ARBA00023242"/>
    </source>
</evidence>